<feature type="domain" description="ACT" evidence="6">
    <location>
        <begin position="663"/>
        <end position="737"/>
    </location>
</feature>
<comment type="catalytic activity">
    <reaction evidence="4">
        <text>GTP + ATP = guanosine 3'-diphosphate 5'-triphosphate + AMP</text>
        <dbReference type="Rhea" id="RHEA:22088"/>
        <dbReference type="ChEBI" id="CHEBI:30616"/>
        <dbReference type="ChEBI" id="CHEBI:37565"/>
        <dbReference type="ChEBI" id="CHEBI:142410"/>
        <dbReference type="ChEBI" id="CHEBI:456215"/>
        <dbReference type="EC" id="2.7.6.5"/>
    </reaction>
</comment>
<dbReference type="Pfam" id="PF02824">
    <property type="entry name" value="TGS"/>
    <property type="match status" value="1"/>
</dbReference>
<proteinExistence type="inferred from homology"/>
<accession>A0ABP3GVM4</accession>
<dbReference type="Pfam" id="PF04607">
    <property type="entry name" value="RelA_SpoT"/>
    <property type="match status" value="1"/>
</dbReference>
<comment type="function">
    <text evidence="5">In eubacteria ppGpp (guanosine 3'-diphosphate 5'-diphosphate) is a mediator of the stringent response that coordinates a variety of cellular activities in response to changes in nutritional abundance.</text>
</comment>
<dbReference type="PROSITE" id="PS51671">
    <property type="entry name" value="ACT"/>
    <property type="match status" value="1"/>
</dbReference>
<dbReference type="SMART" id="SM00471">
    <property type="entry name" value="HDc"/>
    <property type="match status" value="1"/>
</dbReference>
<dbReference type="Gene3D" id="3.10.20.30">
    <property type="match status" value="1"/>
</dbReference>
<name>A0ABP3GVM4_9LACT</name>
<evidence type="ECO:0000256" key="1">
    <source>
        <dbReference type="ARBA" id="ARBA00004976"/>
    </source>
</evidence>
<dbReference type="SUPFAM" id="SSF55021">
    <property type="entry name" value="ACT-like"/>
    <property type="match status" value="1"/>
</dbReference>
<dbReference type="CDD" id="cd05399">
    <property type="entry name" value="NT_Rel-Spo_like"/>
    <property type="match status" value="1"/>
</dbReference>
<gene>
    <name evidence="9" type="ORF">GCM10008932_02730</name>
</gene>
<comment type="pathway">
    <text evidence="1">Purine metabolism; ppGpp biosynthesis; ppGpp from GTP: step 1/2.</text>
</comment>
<keyword evidence="10" id="KW-1185">Reference proteome</keyword>
<dbReference type="Gene3D" id="3.30.460.10">
    <property type="entry name" value="Beta Polymerase, domain 2"/>
    <property type="match status" value="1"/>
</dbReference>
<dbReference type="InterPro" id="IPR004811">
    <property type="entry name" value="RelA/Spo_fam"/>
</dbReference>
<keyword evidence="3" id="KW-0547">Nucleotide-binding</keyword>
<dbReference type="InterPro" id="IPR012676">
    <property type="entry name" value="TGS-like"/>
</dbReference>
<comment type="caution">
    <text evidence="9">The sequence shown here is derived from an EMBL/GenBank/DDBJ whole genome shotgun (WGS) entry which is preliminary data.</text>
</comment>
<dbReference type="SUPFAM" id="SSF81301">
    <property type="entry name" value="Nucleotidyltransferase"/>
    <property type="match status" value="1"/>
</dbReference>
<dbReference type="InterPro" id="IPR002912">
    <property type="entry name" value="ACT_dom"/>
</dbReference>
<dbReference type="InterPro" id="IPR045865">
    <property type="entry name" value="ACT-like_dom_sf"/>
</dbReference>
<organism evidence="9 10">
    <name type="scientific">Alkalibacterium iburiense</name>
    <dbReference type="NCBI Taxonomy" id="290589"/>
    <lineage>
        <taxon>Bacteria</taxon>
        <taxon>Bacillati</taxon>
        <taxon>Bacillota</taxon>
        <taxon>Bacilli</taxon>
        <taxon>Lactobacillales</taxon>
        <taxon>Carnobacteriaceae</taxon>
        <taxon>Alkalibacterium</taxon>
    </lineage>
</organism>
<dbReference type="CDD" id="cd01668">
    <property type="entry name" value="TGS_RSH"/>
    <property type="match status" value="1"/>
</dbReference>
<dbReference type="InterPro" id="IPR004095">
    <property type="entry name" value="TGS"/>
</dbReference>
<evidence type="ECO:0000259" key="8">
    <source>
        <dbReference type="PROSITE" id="PS51880"/>
    </source>
</evidence>
<dbReference type="PROSITE" id="PS51880">
    <property type="entry name" value="TGS"/>
    <property type="match status" value="1"/>
</dbReference>
<evidence type="ECO:0000259" key="7">
    <source>
        <dbReference type="PROSITE" id="PS51831"/>
    </source>
</evidence>
<dbReference type="Proteomes" id="UP001501166">
    <property type="component" value="Unassembled WGS sequence"/>
</dbReference>
<dbReference type="RefSeq" id="WP_425541664.1">
    <property type="nucleotide sequence ID" value="NZ_BAAACW010000019.1"/>
</dbReference>
<evidence type="ECO:0000313" key="10">
    <source>
        <dbReference type="Proteomes" id="UP001501166"/>
    </source>
</evidence>
<dbReference type="EMBL" id="BAAACW010000019">
    <property type="protein sequence ID" value="GAA0353129.1"/>
    <property type="molecule type" value="Genomic_DNA"/>
</dbReference>
<dbReference type="CDD" id="cd00077">
    <property type="entry name" value="HDc"/>
    <property type="match status" value="1"/>
</dbReference>
<keyword evidence="3" id="KW-0342">GTP-binding</keyword>
<dbReference type="InterPro" id="IPR012675">
    <property type="entry name" value="Beta-grasp_dom_sf"/>
</dbReference>
<dbReference type="InterPro" id="IPR006674">
    <property type="entry name" value="HD_domain"/>
</dbReference>
<dbReference type="EC" id="2.7.6.5" evidence="2"/>
<evidence type="ECO:0000256" key="2">
    <source>
        <dbReference type="ARBA" id="ARBA00013251"/>
    </source>
</evidence>
<dbReference type="PROSITE" id="PS51831">
    <property type="entry name" value="HD"/>
    <property type="match status" value="1"/>
</dbReference>
<comment type="similarity">
    <text evidence="5">Belongs to the relA/spoT family.</text>
</comment>
<dbReference type="Pfam" id="PF13291">
    <property type="entry name" value="ACT_4"/>
    <property type="match status" value="1"/>
</dbReference>
<evidence type="ECO:0000256" key="5">
    <source>
        <dbReference type="RuleBase" id="RU003847"/>
    </source>
</evidence>
<dbReference type="SUPFAM" id="SSF81271">
    <property type="entry name" value="TGS-like"/>
    <property type="match status" value="1"/>
</dbReference>
<dbReference type="InterPro" id="IPR043519">
    <property type="entry name" value="NT_sf"/>
</dbReference>
<dbReference type="Pfam" id="PF13328">
    <property type="entry name" value="HD_4"/>
    <property type="match status" value="1"/>
</dbReference>
<evidence type="ECO:0000259" key="6">
    <source>
        <dbReference type="PROSITE" id="PS51671"/>
    </source>
</evidence>
<dbReference type="Gene3D" id="1.10.3210.10">
    <property type="entry name" value="Hypothetical protein af1432"/>
    <property type="match status" value="1"/>
</dbReference>
<dbReference type="PANTHER" id="PTHR21262">
    <property type="entry name" value="GUANOSINE-3',5'-BIS DIPHOSPHATE 3'-PYROPHOSPHOHYDROLASE"/>
    <property type="match status" value="1"/>
</dbReference>
<evidence type="ECO:0000313" key="9">
    <source>
        <dbReference type="EMBL" id="GAA0353129.1"/>
    </source>
</evidence>
<dbReference type="InterPro" id="IPR007685">
    <property type="entry name" value="RelA_SpoT"/>
</dbReference>
<sequence length="737" mass="84686">MAQKTDYTSKEVIALCLSYMSSEHVAFVKKAYDFANDAHKSQMRKSGEPYIMHPIQVAGILAELKMDPVTVATGFLHDVVEDTDYTYADLAEIFSPEVADLVDGVTKLGKIKFKSKQEHQAENHRKMLLAMAQDVRVILVKLADRLHNMRTLKHHKPEKQRSIAKETLDIYAPLADRLGINKMKWELEDTSLRYLNPQQYYRIVHLMNSRREDRERYIEDAKKAIEESVKELGVEAQITGRPKHIYSIYKKMKSQKKQFNEIYDLLAIRIIVESIKDCYAVLGAIHTRWKPMPGRFKDYIAMPKSNMYQSLHTTVLGPNATPLEVQIRTVQMHEVAEYGVAAHWAYKEGITQRVDNDQLSEHISWFRDILELQSESRNASDFMDSIKEDIFKDKVYVFSPKGDVMELPSGSSTLDFAFHVHTEVGSKSMGAKVNGKIVPLNYKLKTGDIVEMLTSPNSYGPSRDWLNYVSTSKARNKIKRFFKTQEREKNIERGKDILEKSLIEMEFNPKEFIKKEKILKVAERFNFNTEDDLFAAIGYGEVKSTTVANRLTEKERREREKEQIVLDESSNTIELKNKKEPEKMKIRHEGGVVIQGADNLLIRLSKCCNPVPGDEIMGYITRGRGVSIHRIDCPNIQQTDEEANRLIEVEWESTDSDKEYNAELQVEGYDRSGFLNEILQVINSQTNKLSNVNGRVDKTGLAVIRVTISISNLKELEQIVDKVKTIPDVYSVKRITQ</sequence>
<feature type="domain" description="HD" evidence="7">
    <location>
        <begin position="50"/>
        <end position="149"/>
    </location>
</feature>
<protein>
    <recommendedName>
        <fullName evidence="2">GTP diphosphokinase</fullName>
        <ecNumber evidence="2">2.7.6.5</ecNumber>
    </recommendedName>
</protein>
<dbReference type="InterPro" id="IPR003607">
    <property type="entry name" value="HD/PDEase_dom"/>
</dbReference>
<evidence type="ECO:0000256" key="3">
    <source>
        <dbReference type="ARBA" id="ARBA00023134"/>
    </source>
</evidence>
<dbReference type="SUPFAM" id="SSF109604">
    <property type="entry name" value="HD-domain/PDEase-like"/>
    <property type="match status" value="1"/>
</dbReference>
<dbReference type="Gene3D" id="3.30.70.260">
    <property type="match status" value="1"/>
</dbReference>
<dbReference type="Pfam" id="PF19296">
    <property type="entry name" value="RelA_AH_RIS"/>
    <property type="match status" value="1"/>
</dbReference>
<dbReference type="SMART" id="SM00954">
    <property type="entry name" value="RelA_SpoT"/>
    <property type="match status" value="1"/>
</dbReference>
<reference evidence="10" key="1">
    <citation type="journal article" date="2019" name="Int. J. Syst. Evol. Microbiol.">
        <title>The Global Catalogue of Microorganisms (GCM) 10K type strain sequencing project: providing services to taxonomists for standard genome sequencing and annotation.</title>
        <authorList>
            <consortium name="The Broad Institute Genomics Platform"/>
            <consortium name="The Broad Institute Genome Sequencing Center for Infectious Disease"/>
            <person name="Wu L."/>
            <person name="Ma J."/>
        </authorList>
    </citation>
    <scope>NUCLEOTIDE SEQUENCE [LARGE SCALE GENOMIC DNA]</scope>
    <source>
        <strain evidence="10">JCM 12662</strain>
    </source>
</reference>
<dbReference type="NCBIfam" id="TIGR00691">
    <property type="entry name" value="spoT_relA"/>
    <property type="match status" value="1"/>
</dbReference>
<feature type="domain" description="TGS" evidence="8">
    <location>
        <begin position="393"/>
        <end position="454"/>
    </location>
</feature>
<dbReference type="PANTHER" id="PTHR21262:SF31">
    <property type="entry name" value="GTP PYROPHOSPHOKINASE"/>
    <property type="match status" value="1"/>
</dbReference>
<dbReference type="InterPro" id="IPR033655">
    <property type="entry name" value="TGS_RelA/SpoT"/>
</dbReference>
<dbReference type="CDD" id="cd04876">
    <property type="entry name" value="ACT_RelA-SpoT"/>
    <property type="match status" value="1"/>
</dbReference>
<evidence type="ECO:0000256" key="4">
    <source>
        <dbReference type="ARBA" id="ARBA00048244"/>
    </source>
</evidence>
<dbReference type="InterPro" id="IPR045600">
    <property type="entry name" value="RelA/SpoT_AH_RIS"/>
</dbReference>